<evidence type="ECO:0000313" key="2">
    <source>
        <dbReference type="EnsemblPlants" id="OGLUM06G29110.1"/>
    </source>
</evidence>
<dbReference type="AlphaFoldDB" id="A0A0E0AEG9"/>
<evidence type="ECO:0000256" key="1">
    <source>
        <dbReference type="SAM" id="MobiDB-lite"/>
    </source>
</evidence>
<dbReference type="Proteomes" id="UP000026961">
    <property type="component" value="Chromosome 6"/>
</dbReference>
<dbReference type="Gramene" id="OGLUM06G29110.1">
    <property type="protein sequence ID" value="OGLUM06G29110.1"/>
    <property type="gene ID" value="OGLUM06G29110"/>
</dbReference>
<reference evidence="2" key="2">
    <citation type="submission" date="2018-05" db="EMBL/GenBank/DDBJ databases">
        <title>OgluRS3 (Oryza glumaepatula Reference Sequence Version 3).</title>
        <authorList>
            <person name="Zhang J."/>
            <person name="Kudrna D."/>
            <person name="Lee S."/>
            <person name="Talag J."/>
            <person name="Welchert J."/>
            <person name="Wing R.A."/>
        </authorList>
    </citation>
    <scope>NUCLEOTIDE SEQUENCE [LARGE SCALE GENOMIC DNA]</scope>
</reference>
<dbReference type="EnsemblPlants" id="OGLUM06G29110.1">
    <property type="protein sequence ID" value="OGLUM06G29110.1"/>
    <property type="gene ID" value="OGLUM06G29110"/>
</dbReference>
<keyword evidence="3" id="KW-1185">Reference proteome</keyword>
<protein>
    <submittedName>
        <fullName evidence="2">Uncharacterized protein</fullName>
    </submittedName>
</protein>
<sequence>MRRSIQRWRLPPPPLAFLRRRWQRRRQPWADPAAAGGSNGGGSLLRRLSSPSGGGGGGRGLIAWRRLRAAVVTAEVGSGGRRVDGGRWGREEVAAATVPSS</sequence>
<name>A0A0E0AEG9_9ORYZ</name>
<accession>A0A0E0AEG9</accession>
<feature type="region of interest" description="Disordered" evidence="1">
    <location>
        <begin position="27"/>
        <end position="59"/>
    </location>
</feature>
<evidence type="ECO:0000313" key="3">
    <source>
        <dbReference type="Proteomes" id="UP000026961"/>
    </source>
</evidence>
<dbReference type="HOGENOM" id="CLU_188668_0_0_1"/>
<proteinExistence type="predicted"/>
<reference evidence="2" key="1">
    <citation type="submission" date="2015-04" db="UniProtKB">
        <authorList>
            <consortium name="EnsemblPlants"/>
        </authorList>
    </citation>
    <scope>IDENTIFICATION</scope>
</reference>
<organism evidence="2">
    <name type="scientific">Oryza glumipatula</name>
    <dbReference type="NCBI Taxonomy" id="40148"/>
    <lineage>
        <taxon>Eukaryota</taxon>
        <taxon>Viridiplantae</taxon>
        <taxon>Streptophyta</taxon>
        <taxon>Embryophyta</taxon>
        <taxon>Tracheophyta</taxon>
        <taxon>Spermatophyta</taxon>
        <taxon>Magnoliopsida</taxon>
        <taxon>Liliopsida</taxon>
        <taxon>Poales</taxon>
        <taxon>Poaceae</taxon>
        <taxon>BOP clade</taxon>
        <taxon>Oryzoideae</taxon>
        <taxon>Oryzeae</taxon>
        <taxon>Oryzinae</taxon>
        <taxon>Oryza</taxon>
    </lineage>
</organism>